<dbReference type="Proteomes" id="UP001056778">
    <property type="component" value="Chromosome 1"/>
</dbReference>
<name>A0ACB9TRL9_HOLOL</name>
<reference evidence="1" key="1">
    <citation type="submission" date="2022-04" db="EMBL/GenBank/DDBJ databases">
        <title>Chromosome-scale genome assembly of Holotrichia oblita Faldermann.</title>
        <authorList>
            <person name="Rongchong L."/>
        </authorList>
    </citation>
    <scope>NUCLEOTIDE SEQUENCE</scope>
    <source>
        <strain evidence="1">81SQS9</strain>
    </source>
</reference>
<evidence type="ECO:0000313" key="1">
    <source>
        <dbReference type="EMBL" id="KAI4469456.1"/>
    </source>
</evidence>
<gene>
    <name evidence="1" type="ORF">MML48_1g05263</name>
</gene>
<organism evidence="1 2">
    <name type="scientific">Holotrichia oblita</name>
    <name type="common">Chafer beetle</name>
    <dbReference type="NCBI Taxonomy" id="644536"/>
    <lineage>
        <taxon>Eukaryota</taxon>
        <taxon>Metazoa</taxon>
        <taxon>Ecdysozoa</taxon>
        <taxon>Arthropoda</taxon>
        <taxon>Hexapoda</taxon>
        <taxon>Insecta</taxon>
        <taxon>Pterygota</taxon>
        <taxon>Neoptera</taxon>
        <taxon>Endopterygota</taxon>
        <taxon>Coleoptera</taxon>
        <taxon>Polyphaga</taxon>
        <taxon>Scarabaeiformia</taxon>
        <taxon>Scarabaeidae</taxon>
        <taxon>Melolonthinae</taxon>
        <taxon>Holotrichia</taxon>
    </lineage>
</organism>
<sequence>MERCANEMNVTQENLENYIRIDDIATIEEMSLNIEDAIENIIEHDPAPEEEEEEDSDLGCDTLGRTSTITTYNEAFKIINDLKTFANDDYIAFQHMKNLEDHFQSNFLQQKILNGAF</sequence>
<dbReference type="EMBL" id="CM043015">
    <property type="protein sequence ID" value="KAI4469456.1"/>
    <property type="molecule type" value="Genomic_DNA"/>
</dbReference>
<proteinExistence type="predicted"/>
<evidence type="ECO:0000313" key="2">
    <source>
        <dbReference type="Proteomes" id="UP001056778"/>
    </source>
</evidence>
<keyword evidence="2" id="KW-1185">Reference proteome</keyword>
<comment type="caution">
    <text evidence="1">The sequence shown here is derived from an EMBL/GenBank/DDBJ whole genome shotgun (WGS) entry which is preliminary data.</text>
</comment>
<accession>A0ACB9TRL9</accession>
<protein>
    <submittedName>
        <fullName evidence="1">Importin beta</fullName>
    </submittedName>
</protein>